<evidence type="ECO:0000313" key="6">
    <source>
        <dbReference type="EMBL" id="KAF2669509.1"/>
    </source>
</evidence>
<proteinExistence type="predicted"/>
<dbReference type="AlphaFoldDB" id="A0A6A6UB72"/>
<evidence type="ECO:0000256" key="3">
    <source>
        <dbReference type="ARBA" id="ARBA00022989"/>
    </source>
</evidence>
<protein>
    <recommendedName>
        <fullName evidence="8">Integral membrane protein</fullName>
    </recommendedName>
</protein>
<dbReference type="GO" id="GO:0012505">
    <property type="term" value="C:endomembrane system"/>
    <property type="evidence" value="ECO:0007669"/>
    <property type="project" value="UniProtKB-SubCell"/>
</dbReference>
<organism evidence="6 7">
    <name type="scientific">Microthyrium microscopicum</name>
    <dbReference type="NCBI Taxonomy" id="703497"/>
    <lineage>
        <taxon>Eukaryota</taxon>
        <taxon>Fungi</taxon>
        <taxon>Dikarya</taxon>
        <taxon>Ascomycota</taxon>
        <taxon>Pezizomycotina</taxon>
        <taxon>Dothideomycetes</taxon>
        <taxon>Dothideomycetes incertae sedis</taxon>
        <taxon>Microthyriales</taxon>
        <taxon>Microthyriaceae</taxon>
        <taxon>Microthyrium</taxon>
    </lineage>
</organism>
<evidence type="ECO:0000256" key="2">
    <source>
        <dbReference type="ARBA" id="ARBA00022692"/>
    </source>
</evidence>
<comment type="subcellular location">
    <subcellularLocation>
        <location evidence="1">Endomembrane system</location>
        <topology evidence="1">Multi-pass membrane protein</topology>
    </subcellularLocation>
</comment>
<feature type="transmembrane region" description="Helical" evidence="5">
    <location>
        <begin position="21"/>
        <end position="42"/>
    </location>
</feature>
<feature type="transmembrane region" description="Helical" evidence="5">
    <location>
        <begin position="154"/>
        <end position="174"/>
    </location>
</feature>
<gene>
    <name evidence="6" type="ORF">BT63DRAFT_455491</name>
</gene>
<dbReference type="PANTHER" id="PTHR10989">
    <property type="entry name" value="ANDROGEN-INDUCED PROTEIN 1-RELATED"/>
    <property type="match status" value="1"/>
</dbReference>
<keyword evidence="3 5" id="KW-1133">Transmembrane helix</keyword>
<dbReference type="InterPro" id="IPR006838">
    <property type="entry name" value="ADTRP_AIG1"/>
</dbReference>
<keyword evidence="4 5" id="KW-0472">Membrane</keyword>
<dbReference type="PANTHER" id="PTHR10989:SF16">
    <property type="entry name" value="AT02829P-RELATED"/>
    <property type="match status" value="1"/>
</dbReference>
<feature type="transmembrane region" description="Helical" evidence="5">
    <location>
        <begin position="194"/>
        <end position="215"/>
    </location>
</feature>
<evidence type="ECO:0000256" key="5">
    <source>
        <dbReference type="SAM" id="Phobius"/>
    </source>
</evidence>
<sequence>MSKSLQQYHPLQRLASPSRGISALVHATSLVSFALSFRYLLITPNPINDSYGWHLQYLTIIGLSLSTVTFAFGLLADITLSPALFSIKNALSIASAPLEILISLLYWSLRAIDPKLVVPEFAPPLAPIADIGFHLVPSIVMLIDILFLSPPWTIATVPAIGLSSIIAIVYWFWVEECAKHNGFYPYPLFDEVGHNGRVALFIMSAVIMTTGTWSLKKVFGRLNGREVPGRVKKE</sequence>
<dbReference type="Proteomes" id="UP000799302">
    <property type="component" value="Unassembled WGS sequence"/>
</dbReference>
<evidence type="ECO:0008006" key="8">
    <source>
        <dbReference type="Google" id="ProtNLM"/>
    </source>
</evidence>
<evidence type="ECO:0000256" key="4">
    <source>
        <dbReference type="ARBA" id="ARBA00023136"/>
    </source>
</evidence>
<evidence type="ECO:0000256" key="1">
    <source>
        <dbReference type="ARBA" id="ARBA00004127"/>
    </source>
</evidence>
<name>A0A6A6UB72_9PEZI</name>
<keyword evidence="2 5" id="KW-0812">Transmembrane</keyword>
<dbReference type="OrthoDB" id="1898221at2759"/>
<accession>A0A6A6UB72</accession>
<feature type="transmembrane region" description="Helical" evidence="5">
    <location>
        <begin position="90"/>
        <end position="108"/>
    </location>
</feature>
<feature type="transmembrane region" description="Helical" evidence="5">
    <location>
        <begin position="128"/>
        <end position="147"/>
    </location>
</feature>
<feature type="transmembrane region" description="Helical" evidence="5">
    <location>
        <begin position="54"/>
        <end position="78"/>
    </location>
</feature>
<evidence type="ECO:0000313" key="7">
    <source>
        <dbReference type="Proteomes" id="UP000799302"/>
    </source>
</evidence>
<dbReference type="Pfam" id="PF04750">
    <property type="entry name" value="Far-17a_AIG1"/>
    <property type="match status" value="1"/>
</dbReference>
<reference evidence="6" key="1">
    <citation type="journal article" date="2020" name="Stud. Mycol.">
        <title>101 Dothideomycetes genomes: a test case for predicting lifestyles and emergence of pathogens.</title>
        <authorList>
            <person name="Haridas S."/>
            <person name="Albert R."/>
            <person name="Binder M."/>
            <person name="Bloem J."/>
            <person name="Labutti K."/>
            <person name="Salamov A."/>
            <person name="Andreopoulos B."/>
            <person name="Baker S."/>
            <person name="Barry K."/>
            <person name="Bills G."/>
            <person name="Bluhm B."/>
            <person name="Cannon C."/>
            <person name="Castanera R."/>
            <person name="Culley D."/>
            <person name="Daum C."/>
            <person name="Ezra D."/>
            <person name="Gonzalez J."/>
            <person name="Henrissat B."/>
            <person name="Kuo A."/>
            <person name="Liang C."/>
            <person name="Lipzen A."/>
            <person name="Lutzoni F."/>
            <person name="Magnuson J."/>
            <person name="Mondo S."/>
            <person name="Nolan M."/>
            <person name="Ohm R."/>
            <person name="Pangilinan J."/>
            <person name="Park H.-J."/>
            <person name="Ramirez L."/>
            <person name="Alfaro M."/>
            <person name="Sun H."/>
            <person name="Tritt A."/>
            <person name="Yoshinaga Y."/>
            <person name="Zwiers L.-H."/>
            <person name="Turgeon B."/>
            <person name="Goodwin S."/>
            <person name="Spatafora J."/>
            <person name="Crous P."/>
            <person name="Grigoriev I."/>
        </authorList>
    </citation>
    <scope>NUCLEOTIDE SEQUENCE</scope>
    <source>
        <strain evidence="6">CBS 115976</strain>
    </source>
</reference>
<dbReference type="EMBL" id="MU004235">
    <property type="protein sequence ID" value="KAF2669509.1"/>
    <property type="molecule type" value="Genomic_DNA"/>
</dbReference>
<dbReference type="GO" id="GO:0016020">
    <property type="term" value="C:membrane"/>
    <property type="evidence" value="ECO:0007669"/>
    <property type="project" value="InterPro"/>
</dbReference>
<keyword evidence="7" id="KW-1185">Reference proteome</keyword>